<dbReference type="PROSITE" id="PS00108">
    <property type="entry name" value="PROTEIN_KINASE_ST"/>
    <property type="match status" value="1"/>
</dbReference>
<organism evidence="9 10">
    <name type="scientific">Penicillium canariense</name>
    <dbReference type="NCBI Taxonomy" id="189055"/>
    <lineage>
        <taxon>Eukaryota</taxon>
        <taxon>Fungi</taxon>
        <taxon>Dikarya</taxon>
        <taxon>Ascomycota</taxon>
        <taxon>Pezizomycotina</taxon>
        <taxon>Eurotiomycetes</taxon>
        <taxon>Eurotiomycetidae</taxon>
        <taxon>Eurotiales</taxon>
        <taxon>Aspergillaceae</taxon>
        <taxon>Penicillium</taxon>
    </lineage>
</organism>
<keyword evidence="5 6" id="KW-0067">ATP-binding</keyword>
<evidence type="ECO:0000259" key="8">
    <source>
        <dbReference type="PROSITE" id="PS50011"/>
    </source>
</evidence>
<feature type="compositionally biased region" description="Low complexity" evidence="7">
    <location>
        <begin position="349"/>
        <end position="376"/>
    </location>
</feature>
<dbReference type="GO" id="GO:0034501">
    <property type="term" value="P:protein localization to kinetochore"/>
    <property type="evidence" value="ECO:0007669"/>
    <property type="project" value="TreeGrafter"/>
</dbReference>
<dbReference type="Proteomes" id="UP001149163">
    <property type="component" value="Unassembled WGS sequence"/>
</dbReference>
<keyword evidence="1" id="KW-0723">Serine/threonine-protein kinase</keyword>
<dbReference type="GO" id="GO:0005634">
    <property type="term" value="C:nucleus"/>
    <property type="evidence" value="ECO:0007669"/>
    <property type="project" value="TreeGrafter"/>
</dbReference>
<dbReference type="InterPro" id="IPR017441">
    <property type="entry name" value="Protein_kinase_ATP_BS"/>
</dbReference>
<dbReference type="Gene3D" id="1.10.510.10">
    <property type="entry name" value="Transferase(Phosphotransferase) domain 1"/>
    <property type="match status" value="1"/>
</dbReference>
<dbReference type="AlphaFoldDB" id="A0A9W9LFC9"/>
<dbReference type="GO" id="GO:0000776">
    <property type="term" value="C:kinetochore"/>
    <property type="evidence" value="ECO:0007669"/>
    <property type="project" value="TreeGrafter"/>
</dbReference>
<evidence type="ECO:0000313" key="10">
    <source>
        <dbReference type="Proteomes" id="UP001149163"/>
    </source>
</evidence>
<dbReference type="PANTHER" id="PTHR22974:SF21">
    <property type="entry name" value="DUAL SPECIFICITY PROTEIN KINASE TTK"/>
    <property type="match status" value="1"/>
</dbReference>
<dbReference type="GO" id="GO:0033316">
    <property type="term" value="P:meiotic spindle assembly checkpoint signaling"/>
    <property type="evidence" value="ECO:0007669"/>
    <property type="project" value="TreeGrafter"/>
</dbReference>
<evidence type="ECO:0000256" key="5">
    <source>
        <dbReference type="ARBA" id="ARBA00022840"/>
    </source>
</evidence>
<feature type="binding site" evidence="6">
    <location>
        <position position="525"/>
    </location>
    <ligand>
        <name>ATP</name>
        <dbReference type="ChEBI" id="CHEBI:30616"/>
    </ligand>
</feature>
<dbReference type="PANTHER" id="PTHR22974">
    <property type="entry name" value="MIXED LINEAGE PROTEIN KINASE"/>
    <property type="match status" value="1"/>
</dbReference>
<dbReference type="GO" id="GO:0098813">
    <property type="term" value="P:nuclear chromosome segregation"/>
    <property type="evidence" value="ECO:0007669"/>
    <property type="project" value="UniProtKB-ARBA"/>
</dbReference>
<dbReference type="GO" id="GO:0004674">
    <property type="term" value="F:protein serine/threonine kinase activity"/>
    <property type="evidence" value="ECO:0007669"/>
    <property type="project" value="UniProtKB-KW"/>
</dbReference>
<feature type="compositionally biased region" description="Polar residues" evidence="7">
    <location>
        <begin position="1"/>
        <end position="24"/>
    </location>
</feature>
<dbReference type="RefSeq" id="XP_056539704.1">
    <property type="nucleotide sequence ID" value="XM_056691998.1"/>
</dbReference>
<keyword evidence="2" id="KW-0808">Transferase</keyword>
<feature type="region of interest" description="Disordered" evidence="7">
    <location>
        <begin position="1"/>
        <end position="489"/>
    </location>
</feature>
<dbReference type="PROSITE" id="PS50011">
    <property type="entry name" value="PROTEIN_KINASE_DOM"/>
    <property type="match status" value="1"/>
</dbReference>
<evidence type="ECO:0000256" key="1">
    <source>
        <dbReference type="ARBA" id="ARBA00022527"/>
    </source>
</evidence>
<feature type="compositionally biased region" description="Basic and acidic residues" evidence="7">
    <location>
        <begin position="419"/>
        <end position="436"/>
    </location>
</feature>
<dbReference type="Gene3D" id="3.30.200.20">
    <property type="entry name" value="Phosphorylase Kinase, domain 1"/>
    <property type="match status" value="1"/>
</dbReference>
<feature type="compositionally biased region" description="Low complexity" evidence="7">
    <location>
        <begin position="471"/>
        <end position="481"/>
    </location>
</feature>
<dbReference type="OrthoDB" id="20524at2759"/>
<keyword evidence="10" id="KW-1185">Reference proteome</keyword>
<dbReference type="InterPro" id="IPR027084">
    <property type="entry name" value="Mps1_cat"/>
</dbReference>
<dbReference type="PROSITE" id="PS00107">
    <property type="entry name" value="PROTEIN_KINASE_ATP"/>
    <property type="match status" value="1"/>
</dbReference>
<evidence type="ECO:0000256" key="6">
    <source>
        <dbReference type="PROSITE-ProRule" id="PRU10141"/>
    </source>
</evidence>
<evidence type="ECO:0000313" key="9">
    <source>
        <dbReference type="EMBL" id="KAJ5153396.1"/>
    </source>
</evidence>
<dbReference type="EMBL" id="JAPQKN010000007">
    <property type="protein sequence ID" value="KAJ5153396.1"/>
    <property type="molecule type" value="Genomic_DNA"/>
</dbReference>
<feature type="compositionally biased region" description="Basic and acidic residues" evidence="7">
    <location>
        <begin position="198"/>
        <end position="226"/>
    </location>
</feature>
<dbReference type="SUPFAM" id="SSF56112">
    <property type="entry name" value="Protein kinase-like (PK-like)"/>
    <property type="match status" value="1"/>
</dbReference>
<dbReference type="GO" id="GO:0004712">
    <property type="term" value="F:protein serine/threonine/tyrosine kinase activity"/>
    <property type="evidence" value="ECO:0007669"/>
    <property type="project" value="TreeGrafter"/>
</dbReference>
<gene>
    <name evidence="9" type="ORF">N7482_009874</name>
</gene>
<feature type="compositionally biased region" description="Low complexity" evidence="7">
    <location>
        <begin position="137"/>
        <end position="150"/>
    </location>
</feature>
<feature type="compositionally biased region" description="Low complexity" evidence="7">
    <location>
        <begin position="181"/>
        <end position="197"/>
    </location>
</feature>
<evidence type="ECO:0000256" key="4">
    <source>
        <dbReference type="ARBA" id="ARBA00022777"/>
    </source>
</evidence>
<dbReference type="Pfam" id="PF00069">
    <property type="entry name" value="Pkinase"/>
    <property type="match status" value="1"/>
</dbReference>
<feature type="compositionally biased region" description="Polar residues" evidence="7">
    <location>
        <begin position="105"/>
        <end position="125"/>
    </location>
</feature>
<evidence type="ECO:0000256" key="3">
    <source>
        <dbReference type="ARBA" id="ARBA00022741"/>
    </source>
</evidence>
<reference evidence="9" key="2">
    <citation type="journal article" date="2023" name="IMA Fungus">
        <title>Comparative genomic study of the Penicillium genus elucidates a diverse pangenome and 15 lateral gene transfer events.</title>
        <authorList>
            <person name="Petersen C."/>
            <person name="Sorensen T."/>
            <person name="Nielsen M.R."/>
            <person name="Sondergaard T.E."/>
            <person name="Sorensen J.L."/>
            <person name="Fitzpatrick D.A."/>
            <person name="Frisvad J.C."/>
            <person name="Nielsen K.L."/>
        </authorList>
    </citation>
    <scope>NUCLEOTIDE SEQUENCE</scope>
    <source>
        <strain evidence="9">IBT 26290</strain>
    </source>
</reference>
<sequence>MASPNSLSAAYTSGLYQQPSRPMTRSTVSRSGSRRASPALQYAEARTSAPRHYSGDSSDDEVPEPKFSASVKALLDGDGLGSSPHLHKGQHQQQASSYERRSAMGSRQHSQSPRNTSPHDQSNGSPAPRVVRIGAISSSSRFSREGSPLSNSQSAESEAQDRPNDFITPAPRPRSVRIHASRSGTRSPSSISPSLVRSTERQSGDEYGSGDRSDSDRKSRYDDDPVSRIGTSSVLRGRHGDDAGPQSSLRVKRVGRLTGTFLNGPARRGVMRRQSEENNEDNYLLNDGIREHEEPQDVNAEYHQARGSAKPSSPKVSWATDPSPPHDNEKQYPRADRPASRAAGEGPFSRSSSPRSYGSQSKSTPGSSEVSSSRMSSAKEQPAFKVPSLPPPLPSTRDQENEPPPTFKRTKPQGLNLLDKPEKLSVVYDSDKKDAAETPAGSSPRKILATRSNNTPHRPAPPPPKMSVLETATATGGASTSQSRKKRTQVTINHKHFTRLDCIGRGGSSRVYRVMAENYKIFALKRVNLEDVDPITLTGYKGEIDLLKKLENVDRVVRLFDWELNSDKHSLSVLMEIGESDLEKILTYRLNAEDATFDINFTRYYWKEMLECVQAVHNFNIVHSDLKPANFLMVQGRLKLIDFGIANAIQDNTVNVHREQQVGTPNYMSPEALVDSNASLGLPASVGKMMKLGKPSDVWSLGCILYKMVYGQPPFAKIAKYYERIMAIPNPRVQIDFPTHGVGGVPVPPGLIKTLKRCLQRDQTLRPSIEEMLGPRDPFLHPDAQLEGAVPVTQDMLGRILANVVNHCKARGVPREEELAAWPAGFFAKIKAALEEENSRCP</sequence>
<feature type="compositionally biased region" description="Low complexity" evidence="7">
    <location>
        <begin position="25"/>
        <end position="37"/>
    </location>
</feature>
<dbReference type="FunFam" id="3.30.200.20:FF:000131">
    <property type="entry name" value="Dual specificity protein kinase TTK"/>
    <property type="match status" value="1"/>
</dbReference>
<evidence type="ECO:0000256" key="2">
    <source>
        <dbReference type="ARBA" id="ARBA00022679"/>
    </source>
</evidence>
<keyword evidence="3 6" id="KW-0547">Nucleotide-binding</keyword>
<feature type="compositionally biased region" description="Basic and acidic residues" evidence="7">
    <location>
        <begin position="324"/>
        <end position="339"/>
    </location>
</feature>
<dbReference type="FunFam" id="1.10.510.10:FF:000377">
    <property type="entry name" value="Checkpoint protein kinase"/>
    <property type="match status" value="1"/>
</dbReference>
<dbReference type="SMART" id="SM00220">
    <property type="entry name" value="S_TKc"/>
    <property type="match status" value="1"/>
</dbReference>
<dbReference type="GO" id="GO:0005524">
    <property type="term" value="F:ATP binding"/>
    <property type="evidence" value="ECO:0007669"/>
    <property type="project" value="UniProtKB-UniRule"/>
</dbReference>
<dbReference type="InterPro" id="IPR000719">
    <property type="entry name" value="Prot_kinase_dom"/>
</dbReference>
<comment type="caution">
    <text evidence="9">The sequence shown here is derived from an EMBL/GenBank/DDBJ whole genome shotgun (WGS) entry which is preliminary data.</text>
</comment>
<proteinExistence type="predicted"/>
<evidence type="ECO:0000256" key="7">
    <source>
        <dbReference type="SAM" id="MobiDB-lite"/>
    </source>
</evidence>
<name>A0A9W9LFC9_9EURO</name>
<keyword evidence="4" id="KW-0418">Kinase</keyword>
<dbReference type="GO" id="GO:0007094">
    <property type="term" value="P:mitotic spindle assembly checkpoint signaling"/>
    <property type="evidence" value="ECO:0007669"/>
    <property type="project" value="TreeGrafter"/>
</dbReference>
<feature type="domain" description="Protein kinase" evidence="8">
    <location>
        <begin position="497"/>
        <end position="780"/>
    </location>
</feature>
<dbReference type="InterPro" id="IPR011009">
    <property type="entry name" value="Kinase-like_dom_sf"/>
</dbReference>
<dbReference type="InterPro" id="IPR008271">
    <property type="entry name" value="Ser/Thr_kinase_AS"/>
</dbReference>
<dbReference type="GeneID" id="81431174"/>
<dbReference type="CDD" id="cd14131">
    <property type="entry name" value="PKc_Mps1"/>
    <property type="match status" value="1"/>
</dbReference>
<accession>A0A9W9LFC9</accession>
<protein>
    <recommendedName>
        <fullName evidence="8">Protein kinase domain-containing protein</fullName>
    </recommendedName>
</protein>
<reference evidence="9" key="1">
    <citation type="submission" date="2022-11" db="EMBL/GenBank/DDBJ databases">
        <authorList>
            <person name="Petersen C."/>
        </authorList>
    </citation>
    <scope>NUCLEOTIDE SEQUENCE</scope>
    <source>
        <strain evidence="9">IBT 26290</strain>
    </source>
</reference>